<evidence type="ECO:0000313" key="2">
    <source>
        <dbReference type="Proteomes" id="UP001524587"/>
    </source>
</evidence>
<dbReference type="EMBL" id="JAMSKV010000002">
    <property type="protein sequence ID" value="MCQ8277593.1"/>
    <property type="molecule type" value="Genomic_DNA"/>
</dbReference>
<proteinExistence type="predicted"/>
<dbReference type="RefSeq" id="WP_422863037.1">
    <property type="nucleotide sequence ID" value="NZ_JAMSKV010000002.1"/>
</dbReference>
<keyword evidence="2" id="KW-1185">Reference proteome</keyword>
<name>A0ABT1W6Y8_9PROT</name>
<dbReference type="Proteomes" id="UP001524587">
    <property type="component" value="Unassembled WGS sequence"/>
</dbReference>
<sequence length="81" mass="8350">MPLSPFPSRDMIREAFHNAMLAAGVPEPFATILPDVGSGIASASLFDDGGSLSELLGRATTPFERTIGDFLSSSGPAVVQG</sequence>
<gene>
    <name evidence="1" type="ORF">NFI95_03905</name>
</gene>
<comment type="caution">
    <text evidence="1">The sequence shown here is derived from an EMBL/GenBank/DDBJ whole genome shotgun (WGS) entry which is preliminary data.</text>
</comment>
<evidence type="ECO:0000313" key="1">
    <source>
        <dbReference type="EMBL" id="MCQ8277593.1"/>
    </source>
</evidence>
<accession>A0ABT1W6Y8</accession>
<reference evidence="1 2" key="1">
    <citation type="submission" date="2022-06" db="EMBL/GenBank/DDBJ databases">
        <title>Endosaccharibacter gen. nov., sp. nov., endophytic bacteria isolated from sugarcane.</title>
        <authorList>
            <person name="Pitiwittayakul N."/>
            <person name="Yukphan P."/>
            <person name="Charoenyingcharoen P."/>
            <person name="Tanasupawat S."/>
        </authorList>
    </citation>
    <scope>NUCLEOTIDE SEQUENCE [LARGE SCALE GENOMIC DNA]</scope>
    <source>
        <strain evidence="1 2">KSS8</strain>
    </source>
</reference>
<dbReference type="Gene3D" id="3.90.25.10">
    <property type="entry name" value="UDP-galactose 4-epimerase, domain 1"/>
    <property type="match status" value="1"/>
</dbReference>
<protein>
    <submittedName>
        <fullName evidence="1">Uncharacterized protein</fullName>
    </submittedName>
</protein>
<organism evidence="1 2">
    <name type="scientific">Endosaccharibacter trunci</name>
    <dbReference type="NCBI Taxonomy" id="2812733"/>
    <lineage>
        <taxon>Bacteria</taxon>
        <taxon>Pseudomonadati</taxon>
        <taxon>Pseudomonadota</taxon>
        <taxon>Alphaproteobacteria</taxon>
        <taxon>Acetobacterales</taxon>
        <taxon>Acetobacteraceae</taxon>
        <taxon>Endosaccharibacter</taxon>
    </lineage>
</organism>